<keyword evidence="1" id="KW-0812">Transmembrane</keyword>
<feature type="transmembrane region" description="Helical" evidence="1">
    <location>
        <begin position="12"/>
        <end position="32"/>
    </location>
</feature>
<keyword evidence="3" id="KW-0407">Ion channel</keyword>
<proteinExistence type="predicted"/>
<feature type="domain" description="Potassium channel" evidence="2">
    <location>
        <begin position="24"/>
        <end position="97"/>
    </location>
</feature>
<protein>
    <submittedName>
        <fullName evidence="3">Two pore domain potassium channel family protein</fullName>
    </submittedName>
</protein>
<evidence type="ECO:0000256" key="1">
    <source>
        <dbReference type="SAM" id="Phobius"/>
    </source>
</evidence>
<dbReference type="InterPro" id="IPR013099">
    <property type="entry name" value="K_chnl_dom"/>
</dbReference>
<accession>A0A9E8G577</accession>
<feature type="transmembrane region" description="Helical" evidence="1">
    <location>
        <begin position="78"/>
        <end position="98"/>
    </location>
</feature>
<dbReference type="Pfam" id="PF07885">
    <property type="entry name" value="Ion_trans_2"/>
    <property type="match status" value="1"/>
</dbReference>
<sequence>MNFFPTIKYNHIKFFLRNIILILIFSCIYFIAFKYLDNSYYFSDKMKEKEISFVDFLFFSICTQTTIGFGNIVPRHDLIKILISLQLLISIALIITSII</sequence>
<name>A0A9E8G577_9VIRU</name>
<feature type="transmembrane region" description="Helical" evidence="1">
    <location>
        <begin position="53"/>
        <end position="72"/>
    </location>
</feature>
<keyword evidence="1" id="KW-1133">Transmembrane helix</keyword>
<dbReference type="GO" id="GO:0034220">
    <property type="term" value="P:monoatomic ion transmembrane transport"/>
    <property type="evidence" value="ECO:0007669"/>
    <property type="project" value="UniProtKB-KW"/>
</dbReference>
<dbReference type="EMBL" id="OP765584">
    <property type="protein sequence ID" value="UZT29336.1"/>
    <property type="molecule type" value="Genomic_DNA"/>
</dbReference>
<reference evidence="3" key="1">
    <citation type="submission" date="2022-11" db="EMBL/GenBank/DDBJ databases">
        <title>Genomics discovery of giant fungal viruses from subsurface oceanic crustal fluids.</title>
        <authorList>
            <person name="Bhattacharjee A.S."/>
            <person name="Schulz F."/>
            <person name="Woyke T."/>
            <person name="Orcutt B.N."/>
            <person name="Matinez Martinez J."/>
        </authorList>
    </citation>
    <scope>NUCLEOTIDE SEQUENCE</scope>
    <source>
        <strain evidence="3">VSAG8.JdFR</strain>
    </source>
</reference>
<dbReference type="SUPFAM" id="SSF81324">
    <property type="entry name" value="Voltage-gated potassium channels"/>
    <property type="match status" value="1"/>
</dbReference>
<keyword evidence="3" id="KW-0813">Transport</keyword>
<evidence type="ECO:0000313" key="3">
    <source>
        <dbReference type="EMBL" id="UZT29336.1"/>
    </source>
</evidence>
<keyword evidence="1" id="KW-0472">Membrane</keyword>
<evidence type="ECO:0000259" key="2">
    <source>
        <dbReference type="Pfam" id="PF07885"/>
    </source>
</evidence>
<keyword evidence="3" id="KW-0406">Ion transport</keyword>
<dbReference type="Gene3D" id="1.10.287.70">
    <property type="match status" value="1"/>
</dbReference>
<organism evidence="3">
    <name type="scientific">Nucleocytoviricota sp</name>
    <dbReference type="NCBI Taxonomy" id="2809609"/>
    <lineage>
        <taxon>Viruses</taxon>
        <taxon>Varidnaviria</taxon>
        <taxon>Bamfordvirae</taxon>
        <taxon>Nucleocytoviricota</taxon>
    </lineage>
</organism>